<feature type="non-terminal residue" evidence="2">
    <location>
        <position position="152"/>
    </location>
</feature>
<organism evidence="2 3">
    <name type="scientific">Eragrostis curvula</name>
    <name type="common">weeping love grass</name>
    <dbReference type="NCBI Taxonomy" id="38414"/>
    <lineage>
        <taxon>Eukaryota</taxon>
        <taxon>Viridiplantae</taxon>
        <taxon>Streptophyta</taxon>
        <taxon>Embryophyta</taxon>
        <taxon>Tracheophyta</taxon>
        <taxon>Spermatophyta</taxon>
        <taxon>Magnoliopsida</taxon>
        <taxon>Liliopsida</taxon>
        <taxon>Poales</taxon>
        <taxon>Poaceae</taxon>
        <taxon>PACMAD clade</taxon>
        <taxon>Chloridoideae</taxon>
        <taxon>Eragrostideae</taxon>
        <taxon>Eragrostidinae</taxon>
        <taxon>Eragrostis</taxon>
    </lineage>
</organism>
<evidence type="ECO:0000313" key="2">
    <source>
        <dbReference type="EMBL" id="TVU03890.1"/>
    </source>
</evidence>
<dbReference type="AlphaFoldDB" id="A0A5J9SXZ3"/>
<feature type="region of interest" description="Disordered" evidence="1">
    <location>
        <begin position="22"/>
        <end position="52"/>
    </location>
</feature>
<dbReference type="EMBL" id="RWGY01000132">
    <property type="protein sequence ID" value="TVU03890.1"/>
    <property type="molecule type" value="Genomic_DNA"/>
</dbReference>
<accession>A0A5J9SXZ3</accession>
<gene>
    <name evidence="2" type="ORF">EJB05_50563</name>
</gene>
<proteinExistence type="predicted"/>
<reference evidence="2 3" key="1">
    <citation type="journal article" date="2019" name="Sci. Rep.">
        <title>A high-quality genome of Eragrostis curvula grass provides insights into Poaceae evolution and supports new strategies to enhance forage quality.</title>
        <authorList>
            <person name="Carballo J."/>
            <person name="Santos B.A.C.M."/>
            <person name="Zappacosta D."/>
            <person name="Garbus I."/>
            <person name="Selva J.P."/>
            <person name="Gallo C.A."/>
            <person name="Diaz A."/>
            <person name="Albertini E."/>
            <person name="Caccamo M."/>
            <person name="Echenique V."/>
        </authorList>
    </citation>
    <scope>NUCLEOTIDE SEQUENCE [LARGE SCALE GENOMIC DNA]</scope>
    <source>
        <strain evidence="3">cv. Victoria</strain>
        <tissue evidence="2">Leaf</tissue>
    </source>
</reference>
<dbReference type="Proteomes" id="UP000324897">
    <property type="component" value="Unassembled WGS sequence"/>
</dbReference>
<keyword evidence="3" id="KW-1185">Reference proteome</keyword>
<comment type="caution">
    <text evidence="2">The sequence shown here is derived from an EMBL/GenBank/DDBJ whole genome shotgun (WGS) entry which is preliminary data.</text>
</comment>
<feature type="non-terminal residue" evidence="2">
    <location>
        <position position="1"/>
    </location>
</feature>
<evidence type="ECO:0000313" key="3">
    <source>
        <dbReference type="Proteomes" id="UP000324897"/>
    </source>
</evidence>
<sequence>MARSPSTLLPFRVTSTTSLRLPSNTILHCPSPPSLRHDGASGHRSSHTTTPSMMLPALHHLQVTFGPVRSPVYGLIRGAGSKTLGKSRSTVAPAPTNWSIASSAQYRFMPAPRRFSTAHSNSVSFAAGLFIREHAHFRPFGSVMKQPFSASS</sequence>
<evidence type="ECO:0000256" key="1">
    <source>
        <dbReference type="SAM" id="MobiDB-lite"/>
    </source>
</evidence>
<protein>
    <submittedName>
        <fullName evidence="2">Uncharacterized protein</fullName>
    </submittedName>
</protein>
<dbReference type="Gramene" id="TVU03890">
    <property type="protein sequence ID" value="TVU03890"/>
    <property type="gene ID" value="EJB05_50563"/>
</dbReference>
<name>A0A5J9SXZ3_9POAL</name>